<name>A0A8X6TH28_NEPPI</name>
<sequence>MAEGNEFTVITKQHHHATLQPVKCKGPRHPKRHKISRALNSKADFLNYENVLAVKSGQFSCQIMYLVETCFPPLRVDVGRDKDYRADSGLGWHAMLRIPMSLSCVRPFCVSFS</sequence>
<organism evidence="1 2">
    <name type="scientific">Nephila pilipes</name>
    <name type="common">Giant wood spider</name>
    <name type="synonym">Nephila maculata</name>
    <dbReference type="NCBI Taxonomy" id="299642"/>
    <lineage>
        <taxon>Eukaryota</taxon>
        <taxon>Metazoa</taxon>
        <taxon>Ecdysozoa</taxon>
        <taxon>Arthropoda</taxon>
        <taxon>Chelicerata</taxon>
        <taxon>Arachnida</taxon>
        <taxon>Araneae</taxon>
        <taxon>Araneomorphae</taxon>
        <taxon>Entelegynae</taxon>
        <taxon>Araneoidea</taxon>
        <taxon>Nephilidae</taxon>
        <taxon>Nephila</taxon>
    </lineage>
</organism>
<comment type="caution">
    <text evidence="1">The sequence shown here is derived from an EMBL/GenBank/DDBJ whole genome shotgun (WGS) entry which is preliminary data.</text>
</comment>
<reference evidence="1" key="1">
    <citation type="submission" date="2020-08" db="EMBL/GenBank/DDBJ databases">
        <title>Multicomponent nature underlies the extraordinary mechanical properties of spider dragline silk.</title>
        <authorList>
            <person name="Kono N."/>
            <person name="Nakamura H."/>
            <person name="Mori M."/>
            <person name="Yoshida Y."/>
            <person name="Ohtoshi R."/>
            <person name="Malay A.D."/>
            <person name="Moran D.A.P."/>
            <person name="Tomita M."/>
            <person name="Numata K."/>
            <person name="Arakawa K."/>
        </authorList>
    </citation>
    <scope>NUCLEOTIDE SEQUENCE</scope>
</reference>
<dbReference type="AlphaFoldDB" id="A0A8X6TH28"/>
<gene>
    <name evidence="1" type="ORF">NPIL_535531</name>
</gene>
<evidence type="ECO:0000313" key="1">
    <source>
        <dbReference type="EMBL" id="GFT13988.1"/>
    </source>
</evidence>
<dbReference type="Proteomes" id="UP000887013">
    <property type="component" value="Unassembled WGS sequence"/>
</dbReference>
<proteinExistence type="predicted"/>
<dbReference type="EMBL" id="BMAW01104380">
    <property type="protein sequence ID" value="GFT13988.1"/>
    <property type="molecule type" value="Genomic_DNA"/>
</dbReference>
<accession>A0A8X6TH28</accession>
<protein>
    <submittedName>
        <fullName evidence="1">Uncharacterized protein</fullName>
    </submittedName>
</protein>
<keyword evidence="2" id="KW-1185">Reference proteome</keyword>
<evidence type="ECO:0000313" key="2">
    <source>
        <dbReference type="Proteomes" id="UP000887013"/>
    </source>
</evidence>